<keyword evidence="4" id="KW-0547">Nucleotide-binding</keyword>
<sequence>MMTATAVAHPNIALVKYWGKADAQLALPATGSVSMGLDVFPTTTTVTLDGSAETDSLVLNGGAAPEGALLRVQQFLDLVRDLAGSADRAAVVSENTVPTGAGLASSASGFAALATAAAAAYGLDLSERDLSRLARRGSGSATRSIPGGVAVWHAGDDQGSYAERVPAPPMAMVVVTISAGEKAIGSREAMRRTIATSPFYPAWVTSTTETVGEMLDACAAGDFTRIGELTESNALRMHATIEGAFPPIRYLNARSVAVFDAVAELRAAGTEAYATADAGPNVVVLTKPEDRGAVATALADLGDVIESGTGPGARVVRSEGTGAPGVGVVRPEESAE</sequence>
<dbReference type="EC" id="4.1.1.33" evidence="2"/>
<comment type="caution">
    <text evidence="11">The sequence shown here is derived from an EMBL/GenBank/DDBJ whole genome shotgun (WGS) entry which is preliminary data.</text>
</comment>
<dbReference type="EMBL" id="LDRC01000029">
    <property type="protein sequence ID" value="KTR52486.1"/>
    <property type="molecule type" value="Genomic_DNA"/>
</dbReference>
<evidence type="ECO:0000259" key="10">
    <source>
        <dbReference type="Pfam" id="PF22700"/>
    </source>
</evidence>
<keyword evidence="3" id="KW-0444">Lipid biosynthesis</keyword>
<dbReference type="GO" id="GO:0005829">
    <property type="term" value="C:cytosol"/>
    <property type="evidence" value="ECO:0007669"/>
    <property type="project" value="InterPro"/>
</dbReference>
<evidence type="ECO:0000256" key="2">
    <source>
        <dbReference type="ARBA" id="ARBA00012296"/>
    </source>
</evidence>
<evidence type="ECO:0000313" key="12">
    <source>
        <dbReference type="Proteomes" id="UP000072763"/>
    </source>
</evidence>
<dbReference type="PATRIC" id="fig|465820.4.peg.1288"/>
<proteinExistence type="inferred from homology"/>
<dbReference type="SUPFAM" id="SSF54211">
    <property type="entry name" value="Ribosomal protein S5 domain 2-like"/>
    <property type="match status" value="1"/>
</dbReference>
<evidence type="ECO:0000259" key="9">
    <source>
        <dbReference type="Pfam" id="PF18376"/>
    </source>
</evidence>
<dbReference type="PIRSF" id="PIRSF015950">
    <property type="entry name" value="Mev_P_decrbx"/>
    <property type="match status" value="1"/>
</dbReference>
<dbReference type="PANTHER" id="PTHR10977:SF3">
    <property type="entry name" value="DIPHOSPHOMEVALONATE DECARBOXYLASE"/>
    <property type="match status" value="1"/>
</dbReference>
<dbReference type="NCBIfam" id="TIGR01240">
    <property type="entry name" value="mevDPdecarb"/>
    <property type="match status" value="1"/>
</dbReference>
<dbReference type="OrthoDB" id="5498344at2"/>
<evidence type="ECO:0000256" key="3">
    <source>
        <dbReference type="ARBA" id="ARBA00022516"/>
    </source>
</evidence>
<dbReference type="InterPro" id="IPR005935">
    <property type="entry name" value="Mev_decarb"/>
</dbReference>
<protein>
    <recommendedName>
        <fullName evidence="2">diphosphomevalonate decarboxylase</fullName>
        <ecNumber evidence="2">4.1.1.33</ecNumber>
    </recommendedName>
</protein>
<comment type="similarity">
    <text evidence="1">Belongs to the diphosphomevalonate decarboxylase family.</text>
</comment>
<dbReference type="GO" id="GO:0004163">
    <property type="term" value="F:diphosphomevalonate decarboxylase activity"/>
    <property type="evidence" value="ECO:0007669"/>
    <property type="project" value="UniProtKB-EC"/>
</dbReference>
<dbReference type="SUPFAM" id="SSF55060">
    <property type="entry name" value="GHMP Kinase, C-terminal domain"/>
    <property type="match status" value="1"/>
</dbReference>
<dbReference type="Gene3D" id="3.30.70.890">
    <property type="entry name" value="GHMP kinase, C-terminal domain"/>
    <property type="match status" value="1"/>
</dbReference>
<gene>
    <name evidence="11" type="ORF">NS359_06105</name>
</gene>
<dbReference type="Pfam" id="PF22700">
    <property type="entry name" value="MVD-like_N"/>
    <property type="match status" value="1"/>
</dbReference>
<reference evidence="11 12" key="1">
    <citation type="journal article" date="2016" name="Front. Microbiol.">
        <title>Genomic Resource of Rice Seed Associated Bacteria.</title>
        <authorList>
            <person name="Midha S."/>
            <person name="Bansal K."/>
            <person name="Sharma S."/>
            <person name="Kumar N."/>
            <person name="Patil P.P."/>
            <person name="Chaudhry V."/>
            <person name="Patil P.B."/>
        </authorList>
    </citation>
    <scope>NUCLEOTIDE SEQUENCE [LARGE SCALE GENOMIC DNA]</scope>
    <source>
        <strain evidence="11 12">NS359</strain>
    </source>
</reference>
<dbReference type="GO" id="GO:0019287">
    <property type="term" value="P:isopentenyl diphosphate biosynthetic process, mevalonate pathway"/>
    <property type="evidence" value="ECO:0007669"/>
    <property type="project" value="InterPro"/>
</dbReference>
<dbReference type="PANTHER" id="PTHR10977">
    <property type="entry name" value="DIPHOSPHOMEVALONATE DECARBOXYLASE"/>
    <property type="match status" value="1"/>
</dbReference>
<organism evidence="11 12">
    <name type="scientific">Curtobacterium oceanosedimentum</name>
    <dbReference type="NCBI Taxonomy" id="465820"/>
    <lineage>
        <taxon>Bacteria</taxon>
        <taxon>Bacillati</taxon>
        <taxon>Actinomycetota</taxon>
        <taxon>Actinomycetes</taxon>
        <taxon>Micrococcales</taxon>
        <taxon>Microbacteriaceae</taxon>
        <taxon>Curtobacterium</taxon>
    </lineage>
</organism>
<keyword evidence="6" id="KW-0443">Lipid metabolism</keyword>
<evidence type="ECO:0000313" key="11">
    <source>
        <dbReference type="EMBL" id="KTR52486.1"/>
    </source>
</evidence>
<evidence type="ECO:0000256" key="8">
    <source>
        <dbReference type="SAM" id="MobiDB-lite"/>
    </source>
</evidence>
<dbReference type="InterPro" id="IPR014721">
    <property type="entry name" value="Ribsml_uS5_D2-typ_fold_subgr"/>
</dbReference>
<keyword evidence="7" id="KW-0456">Lyase</keyword>
<evidence type="ECO:0000256" key="5">
    <source>
        <dbReference type="ARBA" id="ARBA00022840"/>
    </source>
</evidence>
<keyword evidence="5" id="KW-0067">ATP-binding</keyword>
<dbReference type="InterPro" id="IPR020568">
    <property type="entry name" value="Ribosomal_Su5_D2-typ_SF"/>
</dbReference>
<name>A0A147DRT7_9MICO</name>
<dbReference type="STRING" id="465820.NS263_10835"/>
<evidence type="ECO:0000256" key="1">
    <source>
        <dbReference type="ARBA" id="ARBA00008831"/>
    </source>
</evidence>
<dbReference type="InterPro" id="IPR041431">
    <property type="entry name" value="Mvd1_C"/>
</dbReference>
<evidence type="ECO:0000256" key="7">
    <source>
        <dbReference type="ARBA" id="ARBA00023239"/>
    </source>
</evidence>
<accession>A0A147DRT7</accession>
<dbReference type="GO" id="GO:0005524">
    <property type="term" value="F:ATP binding"/>
    <property type="evidence" value="ECO:0007669"/>
    <property type="project" value="UniProtKB-KW"/>
</dbReference>
<dbReference type="Gene3D" id="3.30.230.10">
    <property type="match status" value="1"/>
</dbReference>
<dbReference type="InterPro" id="IPR036554">
    <property type="entry name" value="GHMP_kinase_C_sf"/>
</dbReference>
<feature type="region of interest" description="Disordered" evidence="8">
    <location>
        <begin position="310"/>
        <end position="336"/>
    </location>
</feature>
<evidence type="ECO:0000256" key="6">
    <source>
        <dbReference type="ARBA" id="ARBA00023098"/>
    </source>
</evidence>
<dbReference type="Proteomes" id="UP000072763">
    <property type="component" value="Unassembled WGS sequence"/>
</dbReference>
<evidence type="ECO:0000256" key="4">
    <source>
        <dbReference type="ARBA" id="ARBA00022741"/>
    </source>
</evidence>
<dbReference type="AlphaFoldDB" id="A0A147DRT7"/>
<feature type="domain" description="Mvd1 C-terminal" evidence="9">
    <location>
        <begin position="173"/>
        <end position="299"/>
    </location>
</feature>
<dbReference type="FunFam" id="3.30.230.10:FF:000072">
    <property type="entry name" value="Diphosphomevalonate decarboxylase"/>
    <property type="match status" value="1"/>
</dbReference>
<dbReference type="InterPro" id="IPR029765">
    <property type="entry name" value="Mev_diP_decarb"/>
</dbReference>
<dbReference type="InterPro" id="IPR053859">
    <property type="entry name" value="MVD-like_N"/>
</dbReference>
<feature type="domain" description="Diphosphomevalonate decarboxylase-like N-terminal" evidence="10">
    <location>
        <begin position="8"/>
        <end position="160"/>
    </location>
</feature>
<dbReference type="Pfam" id="PF18376">
    <property type="entry name" value="MDD_C"/>
    <property type="match status" value="1"/>
</dbReference>